<organism evidence="2 3">
    <name type="scientific">Rhizopus delemar</name>
    <dbReference type="NCBI Taxonomy" id="936053"/>
    <lineage>
        <taxon>Eukaryota</taxon>
        <taxon>Fungi</taxon>
        <taxon>Fungi incertae sedis</taxon>
        <taxon>Mucoromycota</taxon>
        <taxon>Mucoromycotina</taxon>
        <taxon>Mucoromycetes</taxon>
        <taxon>Mucorales</taxon>
        <taxon>Mucorineae</taxon>
        <taxon>Rhizopodaceae</taxon>
        <taxon>Rhizopus</taxon>
    </lineage>
</organism>
<reference evidence="2 3" key="1">
    <citation type="journal article" date="2020" name="Microb. Genom.">
        <title>Genetic diversity of clinical and environmental Mucorales isolates obtained from an investigation of mucormycosis cases among solid organ transplant recipients.</title>
        <authorList>
            <person name="Nguyen M.H."/>
            <person name="Kaul D."/>
            <person name="Muto C."/>
            <person name="Cheng S.J."/>
            <person name="Richter R.A."/>
            <person name="Bruno V.M."/>
            <person name="Liu G."/>
            <person name="Beyhan S."/>
            <person name="Sundermann A.J."/>
            <person name="Mounaud S."/>
            <person name="Pasculle A.W."/>
            <person name="Nierman W.C."/>
            <person name="Driscoll E."/>
            <person name="Cumbie R."/>
            <person name="Clancy C.J."/>
            <person name="Dupont C.L."/>
        </authorList>
    </citation>
    <scope>NUCLEOTIDE SEQUENCE [LARGE SCALE GENOMIC DNA]</scope>
    <source>
        <strain evidence="2 3">GL24</strain>
    </source>
</reference>
<feature type="compositionally biased region" description="Low complexity" evidence="1">
    <location>
        <begin position="59"/>
        <end position="70"/>
    </location>
</feature>
<protein>
    <submittedName>
        <fullName evidence="2">Uncharacterized protein</fullName>
    </submittedName>
</protein>
<accession>A0A9P6XX05</accession>
<name>A0A9P6XX05_9FUNG</name>
<dbReference type="EMBL" id="JAANIU010008764">
    <property type="protein sequence ID" value="KAG1534378.1"/>
    <property type="molecule type" value="Genomic_DNA"/>
</dbReference>
<proteinExistence type="predicted"/>
<sequence>MGNCGGNGVLFFAPGLALGIGQRGLGASLHAQADAGGDGGVVGDFVGDGGAGDTGRGAGAFAKQRAAAGQHGQRRKGNQGKRAAARVGWRDGEQTACPPACCLAPQV</sequence>
<keyword evidence="3" id="KW-1185">Reference proteome</keyword>
<evidence type="ECO:0000313" key="2">
    <source>
        <dbReference type="EMBL" id="KAG1534378.1"/>
    </source>
</evidence>
<feature type="region of interest" description="Disordered" evidence="1">
    <location>
        <begin position="53"/>
        <end position="85"/>
    </location>
</feature>
<gene>
    <name evidence="2" type="ORF">G6F50_015581</name>
</gene>
<evidence type="ECO:0000256" key="1">
    <source>
        <dbReference type="SAM" id="MobiDB-lite"/>
    </source>
</evidence>
<evidence type="ECO:0000313" key="3">
    <source>
        <dbReference type="Proteomes" id="UP000740926"/>
    </source>
</evidence>
<dbReference type="AlphaFoldDB" id="A0A9P6XX05"/>
<comment type="caution">
    <text evidence="2">The sequence shown here is derived from an EMBL/GenBank/DDBJ whole genome shotgun (WGS) entry which is preliminary data.</text>
</comment>
<dbReference type="Proteomes" id="UP000740926">
    <property type="component" value="Unassembled WGS sequence"/>
</dbReference>